<proteinExistence type="predicted"/>
<organism evidence="7 8">
    <name type="scientific">Sugiyamaella lignohabitans</name>
    <dbReference type="NCBI Taxonomy" id="796027"/>
    <lineage>
        <taxon>Eukaryota</taxon>
        <taxon>Fungi</taxon>
        <taxon>Dikarya</taxon>
        <taxon>Ascomycota</taxon>
        <taxon>Saccharomycotina</taxon>
        <taxon>Dipodascomycetes</taxon>
        <taxon>Dipodascales</taxon>
        <taxon>Trichomonascaceae</taxon>
        <taxon>Sugiyamaella</taxon>
    </lineage>
</organism>
<evidence type="ECO:0000256" key="5">
    <source>
        <dbReference type="SAM" id="MobiDB-lite"/>
    </source>
</evidence>
<dbReference type="GO" id="GO:0008270">
    <property type="term" value="F:zinc ion binding"/>
    <property type="evidence" value="ECO:0007669"/>
    <property type="project" value="UniProtKB-KW"/>
</dbReference>
<evidence type="ECO:0000313" key="8">
    <source>
        <dbReference type="Proteomes" id="UP000189580"/>
    </source>
</evidence>
<name>A0A161HI03_9ASCO</name>
<keyword evidence="2 4" id="KW-0863">Zinc-finger</keyword>
<reference evidence="7 8" key="1">
    <citation type="submission" date="2016-02" db="EMBL/GenBank/DDBJ databases">
        <title>Complete genome sequence and transcriptome regulation of the pentose utilising yeast Sugiyamaella lignohabitans.</title>
        <authorList>
            <person name="Bellasio M."/>
            <person name="Peymann A."/>
            <person name="Valli M."/>
            <person name="Sipitzky M."/>
            <person name="Graf A."/>
            <person name="Sauer M."/>
            <person name="Marx H."/>
            <person name="Mattanovich D."/>
        </authorList>
    </citation>
    <scope>NUCLEOTIDE SEQUENCE [LARGE SCALE GENOMIC DNA]</scope>
    <source>
        <strain evidence="7 8">CBS 10342</strain>
    </source>
</reference>
<dbReference type="Pfam" id="PF01428">
    <property type="entry name" value="zf-AN1"/>
    <property type="match status" value="1"/>
</dbReference>
<feature type="domain" description="AN1-type" evidence="6">
    <location>
        <begin position="58"/>
        <end position="107"/>
    </location>
</feature>
<dbReference type="SUPFAM" id="SSF118310">
    <property type="entry name" value="AN1-like Zinc finger"/>
    <property type="match status" value="1"/>
</dbReference>
<sequence length="127" mass="13929">MTSFNTPDTTSLDDDNKTLDDYHIPTNSTLYFASSLDSQASLASPSPAPSTASSSPAKKSRKRCTFKSCISAPLRGVGDCVFCEGHFCSKHRLLEQHDCVGLQNCKQQLHERNAVKLHQQQTVANKV</sequence>
<keyword evidence="8" id="KW-1185">Reference proteome</keyword>
<accession>A0A161HI03</accession>
<gene>
    <name evidence="7" type="primary">TMC1</name>
    <name evidence="7" type="ORF">AWJ20_3464</name>
</gene>
<evidence type="ECO:0000256" key="4">
    <source>
        <dbReference type="PROSITE-ProRule" id="PRU00449"/>
    </source>
</evidence>
<evidence type="ECO:0000256" key="3">
    <source>
        <dbReference type="ARBA" id="ARBA00022833"/>
    </source>
</evidence>
<feature type="compositionally biased region" description="Low complexity" evidence="5">
    <location>
        <begin position="40"/>
        <end position="57"/>
    </location>
</feature>
<dbReference type="GeneID" id="30035489"/>
<dbReference type="SMART" id="SM00154">
    <property type="entry name" value="ZnF_AN1"/>
    <property type="match status" value="1"/>
</dbReference>
<evidence type="ECO:0000259" key="6">
    <source>
        <dbReference type="PROSITE" id="PS51039"/>
    </source>
</evidence>
<feature type="region of interest" description="Disordered" evidence="5">
    <location>
        <begin position="40"/>
        <end position="62"/>
    </location>
</feature>
<evidence type="ECO:0000256" key="2">
    <source>
        <dbReference type="ARBA" id="ARBA00022771"/>
    </source>
</evidence>
<dbReference type="AlphaFoldDB" id="A0A161HI03"/>
<dbReference type="RefSeq" id="XP_018738297.1">
    <property type="nucleotide sequence ID" value="XM_018880482.1"/>
</dbReference>
<dbReference type="InterPro" id="IPR000058">
    <property type="entry name" value="Znf_AN1"/>
</dbReference>
<dbReference type="Gene3D" id="4.10.1110.10">
    <property type="entry name" value="AN1-like Zinc finger"/>
    <property type="match status" value="1"/>
</dbReference>
<dbReference type="KEGG" id="slb:AWJ20_3464"/>
<keyword evidence="3" id="KW-0862">Zinc</keyword>
<evidence type="ECO:0000313" key="7">
    <source>
        <dbReference type="EMBL" id="ANB15820.1"/>
    </source>
</evidence>
<evidence type="ECO:0000256" key="1">
    <source>
        <dbReference type="ARBA" id="ARBA00022723"/>
    </source>
</evidence>
<dbReference type="PROSITE" id="PS51039">
    <property type="entry name" value="ZF_AN1"/>
    <property type="match status" value="1"/>
</dbReference>
<protein>
    <submittedName>
        <fullName evidence="7">Tmc1p</fullName>
    </submittedName>
</protein>
<dbReference type="OrthoDB" id="428577at2759"/>
<keyword evidence="1" id="KW-0479">Metal-binding</keyword>
<dbReference type="InterPro" id="IPR035896">
    <property type="entry name" value="AN1-like_Znf"/>
</dbReference>
<dbReference type="Proteomes" id="UP000189580">
    <property type="component" value="Chromosome b"/>
</dbReference>
<dbReference type="EMBL" id="CP014503">
    <property type="protein sequence ID" value="ANB15820.1"/>
    <property type="molecule type" value="Genomic_DNA"/>
</dbReference>